<keyword evidence="2" id="KW-1185">Reference proteome</keyword>
<gene>
    <name evidence="1" type="ORF">HMPREF9943_00491</name>
</gene>
<evidence type="ECO:0000313" key="1">
    <source>
        <dbReference type="EMBL" id="EMD17233.1"/>
    </source>
</evidence>
<accession>M2NG68</accession>
<protein>
    <submittedName>
        <fullName evidence="1">Uncharacterized protein</fullName>
    </submittedName>
</protein>
<dbReference type="InterPro" id="IPR046313">
    <property type="entry name" value="DUF6465"/>
</dbReference>
<dbReference type="Pfam" id="PF20069">
    <property type="entry name" value="DUF6465"/>
    <property type="match status" value="1"/>
</dbReference>
<dbReference type="RefSeq" id="WP_004801692.1">
    <property type="nucleotide sequence ID" value="NZ_AUGJ01000003.1"/>
</dbReference>
<name>M2NG68_9FIRM</name>
<dbReference type="AlphaFoldDB" id="M2NG68"/>
<evidence type="ECO:0000313" key="2">
    <source>
        <dbReference type="Proteomes" id="UP000011758"/>
    </source>
</evidence>
<dbReference type="EMBL" id="AGEJ01000009">
    <property type="protein sequence ID" value="EMD17233.1"/>
    <property type="molecule type" value="Genomic_DNA"/>
</dbReference>
<dbReference type="eggNOG" id="ENOG5033H5T">
    <property type="taxonomic scope" value="Bacteria"/>
</dbReference>
<dbReference type="OrthoDB" id="1711086at2"/>
<reference evidence="1 2" key="1">
    <citation type="submission" date="2013-02" db="EMBL/GenBank/DDBJ databases">
        <title>The Genome Sequence of Lactobacillus catenaformis F0143.</title>
        <authorList>
            <consortium name="The Broad Institute Genome Sequencing Platform"/>
            <person name="Earl A."/>
            <person name="Ward D."/>
            <person name="Feldgarden M."/>
            <person name="Gevers D."/>
            <person name="Izard J."/>
            <person name="Blanton J.M."/>
            <person name="Mathney J."/>
            <person name="Dewhirst F.E."/>
            <person name="Young S.K."/>
            <person name="Zeng Q."/>
            <person name="Gargeya S."/>
            <person name="Fitzgerald M."/>
            <person name="Haas B."/>
            <person name="Abouelleil A."/>
            <person name="Alvarado L."/>
            <person name="Arachchi H.M."/>
            <person name="Berlin A."/>
            <person name="Chapman S.B."/>
            <person name="Gearin G."/>
            <person name="Goldberg J."/>
            <person name="Griggs A."/>
            <person name="Gujja S."/>
            <person name="Hansen M."/>
            <person name="Heiman D."/>
            <person name="Howarth C."/>
            <person name="Larimer J."/>
            <person name="Lui A."/>
            <person name="MacDonald P.J.P."/>
            <person name="McCowen C."/>
            <person name="Montmayeur A."/>
            <person name="Murphy C."/>
            <person name="Neiman D."/>
            <person name="Pearson M."/>
            <person name="Priest M."/>
            <person name="Roberts A."/>
            <person name="Saif S."/>
            <person name="Shea T."/>
            <person name="Sisk P."/>
            <person name="Stolte C."/>
            <person name="Sykes S."/>
            <person name="Wortman J."/>
            <person name="Nusbaum C."/>
            <person name="Birren B."/>
        </authorList>
    </citation>
    <scope>NUCLEOTIDE SEQUENCE [LARGE SCALE GENOMIC DNA]</scope>
    <source>
        <strain evidence="1 2">OT 569</strain>
    </source>
</reference>
<comment type="caution">
    <text evidence="1">The sequence shown here is derived from an EMBL/GenBank/DDBJ whole genome shotgun (WGS) entry which is preliminary data.</text>
</comment>
<sequence>MKTKILVQFGAKDVDVKDIEKAVKEDLKAKEVVLNKLETLDIYYKPEDQTIYYVASSKDKKEYRNQEAVKVAD</sequence>
<proteinExistence type="predicted"/>
<dbReference type="BioCyc" id="ECAT999415-HMP:GTTI-508-MONOMER"/>
<dbReference type="Proteomes" id="UP000011758">
    <property type="component" value="Unassembled WGS sequence"/>
</dbReference>
<organism evidence="1 2">
    <name type="scientific">Eggerthia catenaformis OT 569 = DSM 20559</name>
    <dbReference type="NCBI Taxonomy" id="999415"/>
    <lineage>
        <taxon>Bacteria</taxon>
        <taxon>Bacillati</taxon>
        <taxon>Bacillota</taxon>
        <taxon>Erysipelotrichia</taxon>
        <taxon>Erysipelotrichales</taxon>
        <taxon>Coprobacillaceae</taxon>
        <taxon>Eggerthia</taxon>
    </lineage>
</organism>